<dbReference type="EMBL" id="CP003326">
    <property type="protein sequence ID" value="AFS78767.1"/>
    <property type="molecule type" value="Genomic_DNA"/>
</dbReference>
<dbReference type="KEGG" id="cad:Curi_c17600"/>
<dbReference type="PANTHER" id="PTHR10000:SF23">
    <property type="entry name" value="5-AMINO-6-(5-PHOSPHO-D-RIBITYLAMINO)URACIL PHOSPHATASE YITU"/>
    <property type="match status" value="1"/>
</dbReference>
<dbReference type="SUPFAM" id="SSF56784">
    <property type="entry name" value="HAD-like"/>
    <property type="match status" value="1"/>
</dbReference>
<name>K0B118_GOTA9</name>
<reference evidence="1 2" key="1">
    <citation type="journal article" date="2012" name="PLoS ONE">
        <title>The purine-utilizing bacterium Clostridium acidurici 9a: a genome-guided metabolic reconsideration.</title>
        <authorList>
            <person name="Hartwich K."/>
            <person name="Poehlein A."/>
            <person name="Daniel R."/>
        </authorList>
    </citation>
    <scope>NUCLEOTIDE SEQUENCE [LARGE SCALE GENOMIC DNA]</scope>
    <source>
        <strain evidence="2">ATCC 7906 / DSM 604 / BCRC 14475 / CIP 104303 / KCTC 5404 / NCIMB 10678 / 9a</strain>
    </source>
</reference>
<dbReference type="HOGENOM" id="CLU_044146_1_3_9"/>
<keyword evidence="2" id="KW-1185">Reference proteome</keyword>
<dbReference type="GO" id="GO:0016791">
    <property type="term" value="F:phosphatase activity"/>
    <property type="evidence" value="ECO:0007669"/>
    <property type="project" value="TreeGrafter"/>
</dbReference>
<dbReference type="RefSeq" id="WP_014967903.1">
    <property type="nucleotide sequence ID" value="NC_018664.1"/>
</dbReference>
<dbReference type="eggNOG" id="COG0561">
    <property type="taxonomic scope" value="Bacteria"/>
</dbReference>
<protein>
    <submittedName>
        <fullName evidence="1">Hydrolase-like protein, HAD superfamily type 3</fullName>
    </submittedName>
</protein>
<dbReference type="Gene3D" id="3.40.50.1000">
    <property type="entry name" value="HAD superfamily/HAD-like"/>
    <property type="match status" value="1"/>
</dbReference>
<dbReference type="PROSITE" id="PS01228">
    <property type="entry name" value="COF_1"/>
    <property type="match status" value="1"/>
</dbReference>
<dbReference type="Pfam" id="PF08282">
    <property type="entry name" value="Hydrolase_3"/>
    <property type="match status" value="1"/>
</dbReference>
<sequence length="278" mass="31804">MNYKLVAIDLDGTLLNDEKKITDENKAILNELSNRGVEIVIATGRRYYSAKELISQLDISPIVMANNGTIVRHVNDDSLITTRYFDKNDFFNLIKESRERKLHAIAHVDHYSEGYDVLLELEKNDKRYRDYLGDIANRYKVIDDFLKYSDPKALAIVYAGELEKLKDFHKSLIENYKGKYNPYLMYSFKKVGPMLEIIHAKGSKWISLIEYAESKGIQKEEIIAIGDDNNDIEMIENAGLGIGMKNATKEVKKVSNIITSKTNDESGVGYTLKEVFKL</sequence>
<gene>
    <name evidence="1" type="ordered locus">Curi_c17600</name>
</gene>
<evidence type="ECO:0000313" key="2">
    <source>
        <dbReference type="Proteomes" id="UP000006094"/>
    </source>
</evidence>
<dbReference type="InterPro" id="IPR023214">
    <property type="entry name" value="HAD_sf"/>
</dbReference>
<dbReference type="PANTHER" id="PTHR10000">
    <property type="entry name" value="PHOSPHOSERINE PHOSPHATASE"/>
    <property type="match status" value="1"/>
</dbReference>
<dbReference type="GO" id="GO:0005829">
    <property type="term" value="C:cytosol"/>
    <property type="evidence" value="ECO:0007669"/>
    <property type="project" value="TreeGrafter"/>
</dbReference>
<organism evidence="1 2">
    <name type="scientific">Gottschalkia acidurici (strain ATCC 7906 / DSM 604 / BCRC 14475 / CIP 104303 / KCTC 5404 / NCIMB 10678 / 9a)</name>
    <name type="common">Clostridium acidurici</name>
    <dbReference type="NCBI Taxonomy" id="1128398"/>
    <lineage>
        <taxon>Bacteria</taxon>
        <taxon>Bacillati</taxon>
        <taxon>Bacillota</taxon>
        <taxon>Tissierellia</taxon>
        <taxon>Tissierellales</taxon>
        <taxon>Gottschalkiaceae</taxon>
        <taxon>Gottschalkia</taxon>
    </lineage>
</organism>
<dbReference type="InterPro" id="IPR006379">
    <property type="entry name" value="HAD-SF_hydro_IIB"/>
</dbReference>
<dbReference type="NCBIfam" id="TIGR00099">
    <property type="entry name" value="Cof-subfamily"/>
    <property type="match status" value="1"/>
</dbReference>
<dbReference type="SFLD" id="SFLDG01140">
    <property type="entry name" value="C2.B:_Phosphomannomutase_and_P"/>
    <property type="match status" value="1"/>
</dbReference>
<dbReference type="NCBIfam" id="TIGR01484">
    <property type="entry name" value="HAD-SF-IIB"/>
    <property type="match status" value="1"/>
</dbReference>
<dbReference type="InterPro" id="IPR000150">
    <property type="entry name" value="Cof"/>
</dbReference>
<dbReference type="AlphaFoldDB" id="K0B118"/>
<accession>K0B118</accession>
<dbReference type="Proteomes" id="UP000006094">
    <property type="component" value="Chromosome"/>
</dbReference>
<evidence type="ECO:0000313" key="1">
    <source>
        <dbReference type="EMBL" id="AFS78767.1"/>
    </source>
</evidence>
<dbReference type="SFLD" id="SFLDS00003">
    <property type="entry name" value="Haloacid_Dehalogenase"/>
    <property type="match status" value="1"/>
</dbReference>
<dbReference type="InterPro" id="IPR036412">
    <property type="entry name" value="HAD-like_sf"/>
</dbReference>
<dbReference type="Gene3D" id="3.30.1240.10">
    <property type="match status" value="1"/>
</dbReference>
<keyword evidence="1" id="KW-0378">Hydrolase</keyword>
<dbReference type="STRING" id="1128398.Curi_c17600"/>
<proteinExistence type="predicted"/>
<dbReference type="OrthoDB" id="9781413at2"/>
<dbReference type="GO" id="GO:0000287">
    <property type="term" value="F:magnesium ion binding"/>
    <property type="evidence" value="ECO:0007669"/>
    <property type="project" value="TreeGrafter"/>
</dbReference>